<evidence type="ECO:0000259" key="3">
    <source>
        <dbReference type="Pfam" id="PF18962"/>
    </source>
</evidence>
<proteinExistence type="predicted"/>
<reference evidence="4 5" key="1">
    <citation type="submission" date="2014-09" db="EMBL/GenBank/DDBJ databases">
        <title>Whole Genome Shotgun of Flavobacterium aquatile LMG 4008.</title>
        <authorList>
            <person name="Gale A.N."/>
            <person name="Pipes S.E."/>
            <person name="Newman J.D."/>
        </authorList>
    </citation>
    <scope>NUCLEOTIDE SEQUENCE [LARGE SCALE GENOMIC DNA]</scope>
    <source>
        <strain evidence="4 5">LMG 4008</strain>
    </source>
</reference>
<feature type="chain" id="PRO_5001910592" description="Secretion system C-terminal sorting domain-containing protein" evidence="2">
    <location>
        <begin position="19"/>
        <end position="282"/>
    </location>
</feature>
<protein>
    <recommendedName>
        <fullName evidence="3">Secretion system C-terminal sorting domain-containing protein</fullName>
    </recommendedName>
</protein>
<dbReference type="eggNOG" id="ENOG5034AXI">
    <property type="taxonomic scope" value="Bacteria"/>
</dbReference>
<keyword evidence="5" id="KW-1185">Reference proteome</keyword>
<comment type="caution">
    <text evidence="4">The sequence shown here is derived from an EMBL/GenBank/DDBJ whole genome shotgun (WGS) entry which is preliminary data.</text>
</comment>
<organism evidence="4 5">
    <name type="scientific">Flavobacterium aquatile LMG 4008 = ATCC 11947</name>
    <dbReference type="NCBI Taxonomy" id="1453498"/>
    <lineage>
        <taxon>Bacteria</taxon>
        <taxon>Pseudomonadati</taxon>
        <taxon>Bacteroidota</taxon>
        <taxon>Flavobacteriia</taxon>
        <taxon>Flavobacteriales</taxon>
        <taxon>Flavobacteriaceae</taxon>
        <taxon>Flavobacterium</taxon>
    </lineage>
</organism>
<keyword evidence="1 2" id="KW-0732">Signal</keyword>
<dbReference type="NCBIfam" id="TIGR04183">
    <property type="entry name" value="Por_Secre_tail"/>
    <property type="match status" value="1"/>
</dbReference>
<feature type="signal peptide" evidence="2">
    <location>
        <begin position="1"/>
        <end position="18"/>
    </location>
</feature>
<evidence type="ECO:0000256" key="1">
    <source>
        <dbReference type="ARBA" id="ARBA00022729"/>
    </source>
</evidence>
<gene>
    <name evidence="4" type="ORF">LG45_02700</name>
</gene>
<feature type="domain" description="Secretion system C-terminal sorting" evidence="3">
    <location>
        <begin position="212"/>
        <end position="279"/>
    </location>
</feature>
<dbReference type="STRING" id="1453498.LG45_02700"/>
<evidence type="ECO:0000313" key="4">
    <source>
        <dbReference type="EMBL" id="KGD69684.1"/>
    </source>
</evidence>
<dbReference type="EMBL" id="JRHH01000001">
    <property type="protein sequence ID" value="KGD69684.1"/>
    <property type="molecule type" value="Genomic_DNA"/>
</dbReference>
<accession>A0A095SZ91</accession>
<name>A0A095SZ91_9FLAO</name>
<dbReference type="Pfam" id="PF18962">
    <property type="entry name" value="Por_Secre_tail"/>
    <property type="match status" value="1"/>
</dbReference>
<sequence>MKKVVLLLLFFNFSFGQSCPPMMDIRLVNATIGLPVSSTQSNDAGLNTILSNYGVQNYEVYIIHPYPGYSQRTVRIAGTYSPALITDLTNYSSVIQFARISDDCSYTDAVQLKLSNINLGSPIGESSGIITTNDAGLNAIFQNHNVFYYSQTYPSASIGNDLLKYYDVVCNCDKNLLKTALDTYTTVVQSTQNIVGGIALSNTPFENTKTIISPNPFTNNFNIQTEELISNYLLFDATGKQLINTTSKEKLDILSSHLHQGIYVLAVTFENGQNANYKLVKQ</sequence>
<dbReference type="PROSITE" id="PS51257">
    <property type="entry name" value="PROKAR_LIPOPROTEIN"/>
    <property type="match status" value="1"/>
</dbReference>
<evidence type="ECO:0000256" key="2">
    <source>
        <dbReference type="SAM" id="SignalP"/>
    </source>
</evidence>
<dbReference type="RefSeq" id="WP_035124104.1">
    <property type="nucleotide sequence ID" value="NZ_JRHH01000001.1"/>
</dbReference>
<dbReference type="InterPro" id="IPR026444">
    <property type="entry name" value="Secre_tail"/>
</dbReference>
<dbReference type="Proteomes" id="UP000029554">
    <property type="component" value="Unassembled WGS sequence"/>
</dbReference>
<dbReference type="AlphaFoldDB" id="A0A095SZ91"/>
<dbReference type="OrthoDB" id="1361200at2"/>
<evidence type="ECO:0000313" key="5">
    <source>
        <dbReference type="Proteomes" id="UP000029554"/>
    </source>
</evidence>